<feature type="transmembrane region" description="Helical" evidence="7">
    <location>
        <begin position="205"/>
        <end position="227"/>
    </location>
</feature>
<evidence type="ECO:0000256" key="6">
    <source>
        <dbReference type="SAM" id="MobiDB-lite"/>
    </source>
</evidence>
<evidence type="ECO:0000313" key="10">
    <source>
        <dbReference type="Proteomes" id="UP000813444"/>
    </source>
</evidence>
<feature type="transmembrane region" description="Helical" evidence="7">
    <location>
        <begin position="129"/>
        <end position="151"/>
    </location>
</feature>
<dbReference type="PANTHER" id="PTHR33048">
    <property type="entry name" value="PTH11-LIKE INTEGRAL MEMBRANE PROTEIN (AFU_ORTHOLOGUE AFUA_5G11245)"/>
    <property type="match status" value="1"/>
</dbReference>
<sequence length="356" mass="39201">MSSEIVFHEIPPLPIVQAHLIVVCVVVGFAVISVGVRFYVRFIKGVNLWWDDWLCLAALPQGIAMVVIQGLYTRLGVGYDITETFMNIPLILRLLVAYEFIFASCIASIKLSMLCFYLRIFVNDGLRKLTIYTIYFVSAWSIGNILQVFLICRPFRKTYEPLTPGTCGDQVGSFIAIGAFNLITDILILGLPLKTIWDLQMKTHAKIGITIAFLFGLTVSGVAIARIVSLLELDLMNLTGTMIYADFWSAFEPNLGIICITLPMLGPTFTNCTVRAKTTSPSSGPSGSSYNQNSKSFNRLHDAPEGFPLDTVYAENVNRAAKGAQRHSVREDESFSGSETALAQAHPPAQTTAHMA</sequence>
<evidence type="ECO:0000256" key="5">
    <source>
        <dbReference type="ARBA" id="ARBA00038359"/>
    </source>
</evidence>
<proteinExistence type="inferred from homology"/>
<dbReference type="PANTHER" id="PTHR33048:SF161">
    <property type="entry name" value="INTEGRAL MEMBRANE PROTEIN"/>
    <property type="match status" value="1"/>
</dbReference>
<dbReference type="Proteomes" id="UP000813444">
    <property type="component" value="Unassembled WGS sequence"/>
</dbReference>
<feature type="transmembrane region" description="Helical" evidence="7">
    <location>
        <begin position="171"/>
        <end position="193"/>
    </location>
</feature>
<feature type="compositionally biased region" description="Low complexity" evidence="6">
    <location>
        <begin position="278"/>
        <end position="289"/>
    </location>
</feature>
<evidence type="ECO:0000313" key="9">
    <source>
        <dbReference type="EMBL" id="KAH7312758.1"/>
    </source>
</evidence>
<evidence type="ECO:0000256" key="3">
    <source>
        <dbReference type="ARBA" id="ARBA00022989"/>
    </source>
</evidence>
<evidence type="ECO:0000256" key="4">
    <source>
        <dbReference type="ARBA" id="ARBA00023136"/>
    </source>
</evidence>
<evidence type="ECO:0000256" key="2">
    <source>
        <dbReference type="ARBA" id="ARBA00022692"/>
    </source>
</evidence>
<feature type="domain" description="Rhodopsin" evidence="8">
    <location>
        <begin position="36"/>
        <end position="269"/>
    </location>
</feature>
<name>A0A8K0SI84_9HYPO</name>
<dbReference type="InterPro" id="IPR052337">
    <property type="entry name" value="SAT4-like"/>
</dbReference>
<keyword evidence="3 7" id="KW-1133">Transmembrane helix</keyword>
<feature type="transmembrane region" description="Helical" evidence="7">
    <location>
        <begin position="20"/>
        <end position="40"/>
    </location>
</feature>
<feature type="region of interest" description="Disordered" evidence="6">
    <location>
        <begin position="322"/>
        <end position="356"/>
    </location>
</feature>
<evidence type="ECO:0000256" key="1">
    <source>
        <dbReference type="ARBA" id="ARBA00004141"/>
    </source>
</evidence>
<dbReference type="EMBL" id="JAGPNK010000010">
    <property type="protein sequence ID" value="KAH7312758.1"/>
    <property type="molecule type" value="Genomic_DNA"/>
</dbReference>
<protein>
    <recommendedName>
        <fullName evidence="8">Rhodopsin domain-containing protein</fullName>
    </recommendedName>
</protein>
<dbReference type="OrthoDB" id="3529975at2759"/>
<dbReference type="AlphaFoldDB" id="A0A8K0SI84"/>
<gene>
    <name evidence="9" type="ORF">B0I35DRAFT_452546</name>
</gene>
<comment type="caution">
    <text evidence="9">The sequence shown here is derived from an EMBL/GenBank/DDBJ whole genome shotgun (WGS) entry which is preliminary data.</text>
</comment>
<keyword evidence="4 7" id="KW-0472">Membrane</keyword>
<feature type="transmembrane region" description="Helical" evidence="7">
    <location>
        <begin position="92"/>
        <end position="117"/>
    </location>
</feature>
<evidence type="ECO:0000256" key="7">
    <source>
        <dbReference type="SAM" id="Phobius"/>
    </source>
</evidence>
<feature type="region of interest" description="Disordered" evidence="6">
    <location>
        <begin position="276"/>
        <end position="295"/>
    </location>
</feature>
<feature type="transmembrane region" description="Helical" evidence="7">
    <location>
        <begin position="52"/>
        <end position="72"/>
    </location>
</feature>
<comment type="subcellular location">
    <subcellularLocation>
        <location evidence="1">Membrane</location>
        <topology evidence="1">Multi-pass membrane protein</topology>
    </subcellularLocation>
</comment>
<dbReference type="Pfam" id="PF20684">
    <property type="entry name" value="Fung_rhodopsin"/>
    <property type="match status" value="1"/>
</dbReference>
<reference evidence="9" key="1">
    <citation type="journal article" date="2021" name="Nat. Commun.">
        <title>Genetic determinants of endophytism in the Arabidopsis root mycobiome.</title>
        <authorList>
            <person name="Mesny F."/>
            <person name="Miyauchi S."/>
            <person name="Thiergart T."/>
            <person name="Pickel B."/>
            <person name="Atanasova L."/>
            <person name="Karlsson M."/>
            <person name="Huettel B."/>
            <person name="Barry K.W."/>
            <person name="Haridas S."/>
            <person name="Chen C."/>
            <person name="Bauer D."/>
            <person name="Andreopoulos W."/>
            <person name="Pangilinan J."/>
            <person name="LaButti K."/>
            <person name="Riley R."/>
            <person name="Lipzen A."/>
            <person name="Clum A."/>
            <person name="Drula E."/>
            <person name="Henrissat B."/>
            <person name="Kohler A."/>
            <person name="Grigoriev I.V."/>
            <person name="Martin F.M."/>
            <person name="Hacquard S."/>
        </authorList>
    </citation>
    <scope>NUCLEOTIDE SEQUENCE</scope>
    <source>
        <strain evidence="9">MPI-CAGE-CH-0235</strain>
    </source>
</reference>
<dbReference type="GO" id="GO:0016020">
    <property type="term" value="C:membrane"/>
    <property type="evidence" value="ECO:0007669"/>
    <property type="project" value="UniProtKB-SubCell"/>
</dbReference>
<accession>A0A8K0SI84</accession>
<feature type="transmembrane region" description="Helical" evidence="7">
    <location>
        <begin position="247"/>
        <end position="265"/>
    </location>
</feature>
<evidence type="ECO:0000259" key="8">
    <source>
        <dbReference type="Pfam" id="PF20684"/>
    </source>
</evidence>
<dbReference type="InterPro" id="IPR049326">
    <property type="entry name" value="Rhodopsin_dom_fungi"/>
</dbReference>
<keyword evidence="10" id="KW-1185">Reference proteome</keyword>
<comment type="similarity">
    <text evidence="5">Belongs to the SAT4 family.</text>
</comment>
<organism evidence="9 10">
    <name type="scientific">Stachybotrys elegans</name>
    <dbReference type="NCBI Taxonomy" id="80388"/>
    <lineage>
        <taxon>Eukaryota</taxon>
        <taxon>Fungi</taxon>
        <taxon>Dikarya</taxon>
        <taxon>Ascomycota</taxon>
        <taxon>Pezizomycotina</taxon>
        <taxon>Sordariomycetes</taxon>
        <taxon>Hypocreomycetidae</taxon>
        <taxon>Hypocreales</taxon>
        <taxon>Stachybotryaceae</taxon>
        <taxon>Stachybotrys</taxon>
    </lineage>
</organism>
<keyword evidence="2 7" id="KW-0812">Transmembrane</keyword>